<dbReference type="PANTHER" id="PTHR43762:SF1">
    <property type="entry name" value="D-ARABINONO-1,4-LACTONE OXIDASE"/>
    <property type="match status" value="1"/>
</dbReference>
<dbReference type="PIRSF" id="PIRSF000136">
    <property type="entry name" value="LGO_GLO"/>
    <property type="match status" value="1"/>
</dbReference>
<keyword evidence="1" id="KW-0560">Oxidoreductase</keyword>
<evidence type="ECO:0000256" key="1">
    <source>
        <dbReference type="ARBA" id="ARBA00023002"/>
    </source>
</evidence>
<protein>
    <submittedName>
        <fullName evidence="3">Unannotated protein</fullName>
    </submittedName>
</protein>
<dbReference type="Pfam" id="PF04030">
    <property type="entry name" value="ALO"/>
    <property type="match status" value="1"/>
</dbReference>
<dbReference type="PANTHER" id="PTHR43762">
    <property type="entry name" value="L-GULONOLACTONE OXIDASE"/>
    <property type="match status" value="1"/>
</dbReference>
<dbReference type="InterPro" id="IPR016166">
    <property type="entry name" value="FAD-bd_PCMH"/>
</dbReference>
<dbReference type="Pfam" id="PF01565">
    <property type="entry name" value="FAD_binding_4"/>
    <property type="match status" value="1"/>
</dbReference>
<dbReference type="InterPro" id="IPR006094">
    <property type="entry name" value="Oxid_FAD_bind_N"/>
</dbReference>
<dbReference type="GO" id="GO:0016020">
    <property type="term" value="C:membrane"/>
    <property type="evidence" value="ECO:0007669"/>
    <property type="project" value="InterPro"/>
</dbReference>
<dbReference type="GO" id="GO:0003885">
    <property type="term" value="F:D-arabinono-1,4-lactone oxidase activity"/>
    <property type="evidence" value="ECO:0007669"/>
    <property type="project" value="InterPro"/>
</dbReference>
<dbReference type="InterPro" id="IPR036318">
    <property type="entry name" value="FAD-bd_PCMH-like_sf"/>
</dbReference>
<dbReference type="InterPro" id="IPR016167">
    <property type="entry name" value="FAD-bd_PCMH_sub1"/>
</dbReference>
<dbReference type="SUPFAM" id="SSF56176">
    <property type="entry name" value="FAD-binding/transporter-associated domain-like"/>
    <property type="match status" value="1"/>
</dbReference>
<dbReference type="InterPro" id="IPR016171">
    <property type="entry name" value="Vanillyl_alc_oxidase_C-sub2"/>
</dbReference>
<gene>
    <name evidence="3" type="ORF">UFOPK1572_00248</name>
    <name evidence="4" type="ORF">UFOPK1704_00096</name>
</gene>
<dbReference type="Gene3D" id="3.30.43.10">
    <property type="entry name" value="Uridine Diphospho-n-acetylenolpyruvylglucosamine Reductase, domain 2"/>
    <property type="match status" value="1"/>
</dbReference>
<evidence type="ECO:0000259" key="2">
    <source>
        <dbReference type="PROSITE" id="PS51387"/>
    </source>
</evidence>
<dbReference type="Gene3D" id="3.30.465.10">
    <property type="match status" value="1"/>
</dbReference>
<dbReference type="EMBL" id="CAEZTC010000018">
    <property type="protein sequence ID" value="CAB4552135.1"/>
    <property type="molecule type" value="Genomic_DNA"/>
</dbReference>
<dbReference type="GO" id="GO:0080049">
    <property type="term" value="F:L-gulono-1,4-lactone dehydrogenase activity"/>
    <property type="evidence" value="ECO:0007669"/>
    <property type="project" value="TreeGrafter"/>
</dbReference>
<sequence>MCDLVVNARSREETVKCVGSGHSFTSTAVTKGHLVTLDNWSGIVSIDRSTLRVTVKAGTTLAVLNELLHAEGLALPNLGDIAYQTVAGAISTSTHGTGVSLTGLAGQVRGFTLIDGQGQILHCDLENNADIFDVGRVSIGALGIITHYTLQAVPAFRLHAVERALPLDVVLERIDEFVDSNDHFEFFWLPHTPWALTKRNNRTEEPLQPLPKVRGWIEKTFMENVAFGALCHLGKARPSLIPRLATALPSSGKREYINDSFKIFASPRIVRFYEMETAIPRASLVPALQEIRAMIDAKGYLLNFPVEVRFTAADDIPMSTASERETAYIAVHVFKGMEFEPFFRDVEAILKRYESRPHWGKLHFQNAEELAQKYRRFGEFVALRSRLDPDRVFANDYLKQVLGD</sequence>
<organism evidence="3">
    <name type="scientific">freshwater metagenome</name>
    <dbReference type="NCBI Taxonomy" id="449393"/>
    <lineage>
        <taxon>unclassified sequences</taxon>
        <taxon>metagenomes</taxon>
        <taxon>ecological metagenomes</taxon>
    </lineage>
</organism>
<feature type="domain" description="FAD-binding PCMH-type" evidence="2">
    <location>
        <begin position="1"/>
        <end position="155"/>
    </location>
</feature>
<name>A0A6J6CLY8_9ZZZZ</name>
<dbReference type="Gene3D" id="1.10.45.10">
    <property type="entry name" value="Vanillyl-alcohol Oxidase, Chain A, domain 4"/>
    <property type="match status" value="1"/>
</dbReference>
<dbReference type="InterPro" id="IPR007173">
    <property type="entry name" value="ALO_C"/>
</dbReference>
<dbReference type="AlphaFoldDB" id="A0A6J6CLY8"/>
<evidence type="ECO:0000313" key="4">
    <source>
        <dbReference type="EMBL" id="CAB4564028.1"/>
    </source>
</evidence>
<dbReference type="NCBIfam" id="TIGR01679">
    <property type="entry name" value="bact_FAD_ox"/>
    <property type="match status" value="1"/>
</dbReference>
<proteinExistence type="predicted"/>
<dbReference type="EMBL" id="CAEZTQ010000008">
    <property type="protein sequence ID" value="CAB4564028.1"/>
    <property type="molecule type" value="Genomic_DNA"/>
</dbReference>
<dbReference type="InterPro" id="IPR010031">
    <property type="entry name" value="FAD_lactone_oxidase-like"/>
</dbReference>
<dbReference type="GO" id="GO:0071949">
    <property type="term" value="F:FAD binding"/>
    <property type="evidence" value="ECO:0007669"/>
    <property type="project" value="InterPro"/>
</dbReference>
<reference evidence="3" key="1">
    <citation type="submission" date="2020-05" db="EMBL/GenBank/DDBJ databases">
        <authorList>
            <person name="Chiriac C."/>
            <person name="Salcher M."/>
            <person name="Ghai R."/>
            <person name="Kavagutti S V."/>
        </authorList>
    </citation>
    <scope>NUCLEOTIDE SEQUENCE</scope>
</reference>
<dbReference type="InterPro" id="IPR016169">
    <property type="entry name" value="FAD-bd_PCMH_sub2"/>
</dbReference>
<dbReference type="Gene3D" id="3.30.70.2520">
    <property type="match status" value="1"/>
</dbReference>
<evidence type="ECO:0000313" key="3">
    <source>
        <dbReference type="EMBL" id="CAB4552135.1"/>
    </source>
</evidence>
<dbReference type="PROSITE" id="PS51387">
    <property type="entry name" value="FAD_PCMH"/>
    <property type="match status" value="1"/>
</dbReference>
<accession>A0A6J6CLY8</accession>